<dbReference type="AlphaFoldDB" id="A0A0U1RJ23"/>
<reference evidence="1 2" key="1">
    <citation type="journal article" date="2000" name="Nature">
        <title>Complete DNA sequence of a serogroup A strain of Neisseria meningitidis Z2491.</title>
        <authorList>
            <person name="Parkhill J."/>
            <person name="Achtman M."/>
            <person name="James K.D."/>
            <person name="Bentley S.D."/>
            <person name="Churcher C."/>
            <person name="Klee S.R."/>
            <person name="Morelli G."/>
            <person name="Basham D."/>
            <person name="Brown D."/>
            <person name="Chillingworth T."/>
            <person name="Davies R.M."/>
            <person name="Davis P."/>
            <person name="Devlin K."/>
            <person name="Feltwell T."/>
            <person name="Hamlin N."/>
            <person name="Holroyd S."/>
            <person name="Jagels K."/>
            <person name="Leather S."/>
            <person name="Moule S."/>
            <person name="Mungall K."/>
            <person name="Quail M.A."/>
            <person name="Rajandream M.A."/>
            <person name="Rutherford K.M."/>
            <person name="Simmonds M."/>
            <person name="Skelton J."/>
            <person name="Whitehead S."/>
            <person name="Spratt B.G."/>
            <person name="Barrell B.G."/>
        </authorList>
    </citation>
    <scope>NUCLEOTIDE SEQUENCE [LARGE SCALE GENOMIC DNA]</scope>
    <source>
        <strain evidence="2">DSM 15465 / Z2491</strain>
    </source>
</reference>
<dbReference type="EMBL" id="AL157959">
    <property type="protein sequence ID" value="CAM08594.1"/>
    <property type="molecule type" value="Genomic_DNA"/>
</dbReference>
<organism evidence="1 2">
    <name type="scientific">Neisseria meningitidis serogroup A / serotype 4A (strain DSM 15465 / Z2491)</name>
    <dbReference type="NCBI Taxonomy" id="122587"/>
    <lineage>
        <taxon>Bacteria</taxon>
        <taxon>Pseudomonadati</taxon>
        <taxon>Pseudomonadota</taxon>
        <taxon>Betaproteobacteria</taxon>
        <taxon>Neisseriales</taxon>
        <taxon>Neisseriaceae</taxon>
        <taxon>Neisseria</taxon>
    </lineage>
</organism>
<protein>
    <submittedName>
        <fullName evidence="1">Uncharacterized protein</fullName>
    </submittedName>
</protein>
<dbReference type="HOGENOM" id="CLU_127634_0_0_4"/>
<dbReference type="EnsemblBacteria" id="CAM08594">
    <property type="protein sequence ID" value="CAM08594"/>
    <property type="gene ID" value="NMA1435"/>
</dbReference>
<gene>
    <name evidence="1" type="ordered locus">NMA1435</name>
</gene>
<proteinExistence type="predicted"/>
<dbReference type="KEGG" id="nma:NMA1435"/>
<accession>A0A0U1RJ23</accession>
<dbReference type="Proteomes" id="UP000000626">
    <property type="component" value="Chromosome"/>
</dbReference>
<name>A0A0U1RJ23_NEIMA</name>
<sequence>MLIQSALCFEAEAHEYTNIQEMEWVSLFSDPQKDDDSLITLKDEKITVKNYIVPWWKKGENFRKLELITTGKNDNGNLTVNGIYGIQSFADPQLGYTPELSVKSNNDILFKNNLQSVDVKPHSGNIHLDAKGKIQFNLNVSDGDGVQDVASGKKYRQTIVP</sequence>
<evidence type="ECO:0000313" key="2">
    <source>
        <dbReference type="Proteomes" id="UP000000626"/>
    </source>
</evidence>
<evidence type="ECO:0000313" key="1">
    <source>
        <dbReference type="EMBL" id="CAM08594.1"/>
    </source>
</evidence>